<accession>A0AAX3FQP6</accession>
<dbReference type="AlphaFoldDB" id="A0AAX3FQP6"/>
<evidence type="ECO:0000313" key="2">
    <source>
        <dbReference type="Proteomes" id="UP000277437"/>
    </source>
</evidence>
<dbReference type="Proteomes" id="UP000277437">
    <property type="component" value="Chromosome"/>
</dbReference>
<gene>
    <name evidence="1" type="ORF">NCTC7357_00683</name>
</gene>
<evidence type="ECO:0000313" key="1">
    <source>
        <dbReference type="EMBL" id="VEF72449.1"/>
    </source>
</evidence>
<proteinExistence type="predicted"/>
<organism evidence="1 2">
    <name type="scientific">Pseudomonas chlororaphis</name>
    <dbReference type="NCBI Taxonomy" id="587753"/>
    <lineage>
        <taxon>Bacteria</taxon>
        <taxon>Pseudomonadati</taxon>
        <taxon>Pseudomonadota</taxon>
        <taxon>Gammaproteobacteria</taxon>
        <taxon>Pseudomonadales</taxon>
        <taxon>Pseudomonadaceae</taxon>
        <taxon>Pseudomonas</taxon>
    </lineage>
</organism>
<protein>
    <recommendedName>
        <fullName evidence="3">Secreted peptide</fullName>
    </recommendedName>
</protein>
<evidence type="ECO:0008006" key="3">
    <source>
        <dbReference type="Google" id="ProtNLM"/>
    </source>
</evidence>
<name>A0AAX3FQP6_9PSED</name>
<dbReference type="EMBL" id="LR134334">
    <property type="protein sequence ID" value="VEF72449.1"/>
    <property type="molecule type" value="Genomic_DNA"/>
</dbReference>
<sequence>MALAADPSGVAACLATMTTTIAATIATAMTPTVTTAISATMATTVLCIGGRQREQRGRCQHQYTGHGRHEIFFL</sequence>
<reference evidence="1 2" key="1">
    <citation type="submission" date="2018-12" db="EMBL/GenBank/DDBJ databases">
        <authorList>
            <consortium name="Pathogen Informatics"/>
        </authorList>
    </citation>
    <scope>NUCLEOTIDE SEQUENCE [LARGE SCALE GENOMIC DNA]</scope>
    <source>
        <strain evidence="1 2">NCTC7357</strain>
    </source>
</reference>